<dbReference type="InterPro" id="IPR036534">
    <property type="entry name" value="GAR_dom_sf"/>
</dbReference>
<sequence length="548" mass="63075">MVRESRREALDWSDVHYNREPGMRFPRYHYHPRDPRDNYSLLSGFSDGRRRQKKVGWDFSDMNSTGSTRYGYSTDGYAHAAHTSRSARARYSYAPVEPLYGRNSFVRPYRAPDSDTDNARNYSRRARHLLQPDTVGRQYDESATRANVRSGGHIYRRVTHGNLNRDRRETAGADYTSPRLEYESQERKTADDEESEDQIVDQCCGCVDIVVTSCCWGTEVVTCRYHDSSAEEKDSAEETTESVIEETTSDKTETDESDDDIDDETSEGRWASPRRRPPAVMPTFKQKIKPEAEATKQVKSSPKDPRVYEEYSTGDSSDLSDSSDALTSVHSCNDATPPDKNINTKVTMSTRKIFLREKVELEIEPNPTETTPVVFLPKPPKPAETKPPQRNARTPKAKYIGEKPKLDNYKTAILSDIDPVDGPFVDGVADNPLHIRDTIHRERELIMYKPEPEIPPPYKHKPIPPRPMFPLKKLPKREAVMVRVGGGWMNVEHHRKRRIPLEIQEHHRSVTNDKYLTIRSKFTTNKEHIPVAYTKYRDKAVWLKKKET</sequence>
<protein>
    <recommendedName>
        <fullName evidence="4">GAR domain-containing protein</fullName>
    </recommendedName>
</protein>
<reference evidence="2 3" key="1">
    <citation type="journal article" date="2017" name="Nat. Ecol. Evol.">
        <title>Scallop genome provides insights into evolution of bilaterian karyotype and development.</title>
        <authorList>
            <person name="Wang S."/>
            <person name="Zhang J."/>
            <person name="Jiao W."/>
            <person name="Li J."/>
            <person name="Xun X."/>
            <person name="Sun Y."/>
            <person name="Guo X."/>
            <person name="Huan P."/>
            <person name="Dong B."/>
            <person name="Zhang L."/>
            <person name="Hu X."/>
            <person name="Sun X."/>
            <person name="Wang J."/>
            <person name="Zhao C."/>
            <person name="Wang Y."/>
            <person name="Wang D."/>
            <person name="Huang X."/>
            <person name="Wang R."/>
            <person name="Lv J."/>
            <person name="Li Y."/>
            <person name="Zhang Z."/>
            <person name="Liu B."/>
            <person name="Lu W."/>
            <person name="Hui Y."/>
            <person name="Liang J."/>
            <person name="Zhou Z."/>
            <person name="Hou R."/>
            <person name="Li X."/>
            <person name="Liu Y."/>
            <person name="Li H."/>
            <person name="Ning X."/>
            <person name="Lin Y."/>
            <person name="Zhao L."/>
            <person name="Xing Q."/>
            <person name="Dou J."/>
            <person name="Li Y."/>
            <person name="Mao J."/>
            <person name="Guo H."/>
            <person name="Dou H."/>
            <person name="Li T."/>
            <person name="Mu C."/>
            <person name="Jiang W."/>
            <person name="Fu Q."/>
            <person name="Fu X."/>
            <person name="Miao Y."/>
            <person name="Liu J."/>
            <person name="Yu Q."/>
            <person name="Li R."/>
            <person name="Liao H."/>
            <person name="Li X."/>
            <person name="Kong Y."/>
            <person name="Jiang Z."/>
            <person name="Chourrout D."/>
            <person name="Li R."/>
            <person name="Bao Z."/>
        </authorList>
    </citation>
    <scope>NUCLEOTIDE SEQUENCE [LARGE SCALE GENOMIC DNA]</scope>
    <source>
        <strain evidence="2 3">PY_sf001</strain>
    </source>
</reference>
<feature type="compositionally biased region" description="Acidic residues" evidence="1">
    <location>
        <begin position="234"/>
        <end position="244"/>
    </location>
</feature>
<accession>A0A210QJS2</accession>
<feature type="region of interest" description="Disordered" evidence="1">
    <location>
        <begin position="227"/>
        <end position="343"/>
    </location>
</feature>
<feature type="compositionally biased region" description="Acidic residues" evidence="1">
    <location>
        <begin position="255"/>
        <end position="265"/>
    </location>
</feature>
<gene>
    <name evidence="2" type="ORF">KP79_PYT06955</name>
</gene>
<feature type="region of interest" description="Disordered" evidence="1">
    <location>
        <begin position="370"/>
        <end position="393"/>
    </location>
</feature>
<proteinExistence type="predicted"/>
<dbReference type="SUPFAM" id="SSF143575">
    <property type="entry name" value="GAS2 domain-like"/>
    <property type="match status" value="1"/>
</dbReference>
<dbReference type="EMBL" id="NEDP02003316">
    <property type="protein sequence ID" value="OWF49008.1"/>
    <property type="molecule type" value="Genomic_DNA"/>
</dbReference>
<dbReference type="GO" id="GO:0008017">
    <property type="term" value="F:microtubule binding"/>
    <property type="evidence" value="ECO:0007669"/>
    <property type="project" value="InterPro"/>
</dbReference>
<evidence type="ECO:0008006" key="4">
    <source>
        <dbReference type="Google" id="ProtNLM"/>
    </source>
</evidence>
<evidence type="ECO:0000256" key="1">
    <source>
        <dbReference type="SAM" id="MobiDB-lite"/>
    </source>
</evidence>
<feature type="compositionally biased region" description="Low complexity" evidence="1">
    <location>
        <begin position="313"/>
        <end position="328"/>
    </location>
</feature>
<feature type="region of interest" description="Disordered" evidence="1">
    <location>
        <begin position="139"/>
        <end position="197"/>
    </location>
</feature>
<evidence type="ECO:0000313" key="3">
    <source>
        <dbReference type="Proteomes" id="UP000242188"/>
    </source>
</evidence>
<comment type="caution">
    <text evidence="2">The sequence shown here is derived from an EMBL/GenBank/DDBJ whole genome shotgun (WGS) entry which is preliminary data.</text>
</comment>
<organism evidence="2 3">
    <name type="scientific">Mizuhopecten yessoensis</name>
    <name type="common">Japanese scallop</name>
    <name type="synonym">Patinopecten yessoensis</name>
    <dbReference type="NCBI Taxonomy" id="6573"/>
    <lineage>
        <taxon>Eukaryota</taxon>
        <taxon>Metazoa</taxon>
        <taxon>Spiralia</taxon>
        <taxon>Lophotrochozoa</taxon>
        <taxon>Mollusca</taxon>
        <taxon>Bivalvia</taxon>
        <taxon>Autobranchia</taxon>
        <taxon>Pteriomorphia</taxon>
        <taxon>Pectinida</taxon>
        <taxon>Pectinoidea</taxon>
        <taxon>Pectinidae</taxon>
        <taxon>Mizuhopecten</taxon>
    </lineage>
</organism>
<dbReference type="AlphaFoldDB" id="A0A210QJS2"/>
<name>A0A210QJS2_MIZYE</name>
<dbReference type="OrthoDB" id="10472647at2759"/>
<keyword evidence="3" id="KW-1185">Reference proteome</keyword>
<feature type="compositionally biased region" description="Basic and acidic residues" evidence="1">
    <location>
        <begin position="288"/>
        <end position="309"/>
    </location>
</feature>
<evidence type="ECO:0000313" key="2">
    <source>
        <dbReference type="EMBL" id="OWF49008.1"/>
    </source>
</evidence>
<feature type="compositionally biased region" description="Basic and acidic residues" evidence="1">
    <location>
        <begin position="180"/>
        <end position="190"/>
    </location>
</feature>
<dbReference type="Proteomes" id="UP000242188">
    <property type="component" value="Unassembled WGS sequence"/>
</dbReference>